<evidence type="ECO:0000313" key="2">
    <source>
        <dbReference type="Proteomes" id="UP000652477"/>
    </source>
</evidence>
<organism evidence="1 2">
    <name type="scientific">Mediterraneibacter hominis</name>
    <dbReference type="NCBI Taxonomy" id="2763054"/>
    <lineage>
        <taxon>Bacteria</taxon>
        <taxon>Bacillati</taxon>
        <taxon>Bacillota</taxon>
        <taxon>Clostridia</taxon>
        <taxon>Lachnospirales</taxon>
        <taxon>Lachnospiraceae</taxon>
        <taxon>Mediterraneibacter</taxon>
    </lineage>
</organism>
<name>A0A923RSY0_9FIRM</name>
<reference evidence="1" key="1">
    <citation type="submission" date="2020-08" db="EMBL/GenBank/DDBJ databases">
        <title>Genome public.</title>
        <authorList>
            <person name="Liu C."/>
            <person name="Sun Q."/>
        </authorList>
    </citation>
    <scope>NUCLEOTIDE SEQUENCE</scope>
    <source>
        <strain evidence="1">NSJ-55</strain>
    </source>
</reference>
<sequence>MTVKELEEFLKNVKDKSKSVYFYHCDDNPFSDGIGIANAFEVSEDQENTGAFEGVYIQGC</sequence>
<evidence type="ECO:0000313" key="1">
    <source>
        <dbReference type="EMBL" id="MBC5689762.1"/>
    </source>
</evidence>
<gene>
    <name evidence="1" type="ORF">H8S37_12625</name>
</gene>
<dbReference type="Proteomes" id="UP000652477">
    <property type="component" value="Unassembled WGS sequence"/>
</dbReference>
<dbReference type="EMBL" id="JACOPF010000002">
    <property type="protein sequence ID" value="MBC5689762.1"/>
    <property type="molecule type" value="Genomic_DNA"/>
</dbReference>
<protein>
    <submittedName>
        <fullName evidence="1">Uncharacterized protein</fullName>
    </submittedName>
</protein>
<keyword evidence="2" id="KW-1185">Reference proteome</keyword>
<proteinExistence type="predicted"/>
<accession>A0A923RSY0</accession>
<dbReference type="AlphaFoldDB" id="A0A923RSY0"/>
<comment type="caution">
    <text evidence="1">The sequence shown here is derived from an EMBL/GenBank/DDBJ whole genome shotgun (WGS) entry which is preliminary data.</text>
</comment>
<dbReference type="RefSeq" id="WP_186876412.1">
    <property type="nucleotide sequence ID" value="NZ_JACOPF010000002.1"/>
</dbReference>